<reference evidence="4 5" key="1">
    <citation type="journal article" date="2015" name="Int. J. Syst. Evol. Microbiol.">
        <title>Roseomonas oryzae sp. nov., isolated from paddy rhizosphere soil.</title>
        <authorList>
            <person name="Ramaprasad E.V."/>
            <person name="Sasikala Ch."/>
            <person name="Ramana Ch.V."/>
        </authorList>
    </citation>
    <scope>NUCLEOTIDE SEQUENCE [LARGE SCALE GENOMIC DNA]</scope>
    <source>
        <strain evidence="4 5">KCTC 42542</strain>
    </source>
</reference>
<dbReference type="Pfam" id="PF03972">
    <property type="entry name" value="MmgE_PrpD_N"/>
    <property type="match status" value="1"/>
</dbReference>
<dbReference type="OrthoDB" id="9795089at2"/>
<evidence type="ECO:0000256" key="1">
    <source>
        <dbReference type="ARBA" id="ARBA00006174"/>
    </source>
</evidence>
<dbReference type="RefSeq" id="WP_149812990.1">
    <property type="nucleotide sequence ID" value="NZ_VUKA01000007.1"/>
</dbReference>
<dbReference type="Proteomes" id="UP000322110">
    <property type="component" value="Unassembled WGS sequence"/>
</dbReference>
<protein>
    <submittedName>
        <fullName evidence="4">MmgE/PrpD family protein</fullName>
    </submittedName>
</protein>
<dbReference type="Gene3D" id="3.30.1330.120">
    <property type="entry name" value="2-methylcitrate dehydratase PrpD"/>
    <property type="match status" value="1"/>
</dbReference>
<feature type="domain" description="MmgE/PrpD C-terminal" evidence="3">
    <location>
        <begin position="271"/>
        <end position="432"/>
    </location>
</feature>
<dbReference type="Pfam" id="PF19305">
    <property type="entry name" value="MmgE_PrpD_C"/>
    <property type="match status" value="1"/>
</dbReference>
<evidence type="ECO:0000259" key="2">
    <source>
        <dbReference type="Pfam" id="PF03972"/>
    </source>
</evidence>
<dbReference type="AlphaFoldDB" id="A0A5B2TDL9"/>
<accession>A0A5B2TDL9</accession>
<dbReference type="PANTHER" id="PTHR16943:SF8">
    <property type="entry name" value="2-METHYLCITRATE DEHYDRATASE"/>
    <property type="match status" value="1"/>
</dbReference>
<evidence type="ECO:0000259" key="3">
    <source>
        <dbReference type="Pfam" id="PF19305"/>
    </source>
</evidence>
<dbReference type="InterPro" id="IPR005656">
    <property type="entry name" value="MmgE_PrpD"/>
</dbReference>
<dbReference type="InterPro" id="IPR042188">
    <property type="entry name" value="MmgE/PrpD_sf_2"/>
</dbReference>
<dbReference type="SUPFAM" id="SSF103378">
    <property type="entry name" value="2-methylcitrate dehydratase PrpD"/>
    <property type="match status" value="1"/>
</dbReference>
<dbReference type="InterPro" id="IPR036148">
    <property type="entry name" value="MmgE/PrpD_sf"/>
</dbReference>
<dbReference type="InterPro" id="IPR045336">
    <property type="entry name" value="MmgE_PrpD_N"/>
</dbReference>
<gene>
    <name evidence="4" type="ORF">F0Q34_14780</name>
</gene>
<keyword evidence="5" id="KW-1185">Reference proteome</keyword>
<comment type="similarity">
    <text evidence="1">Belongs to the PrpD family.</text>
</comment>
<dbReference type="EMBL" id="VUKA01000007">
    <property type="protein sequence ID" value="KAA2212582.1"/>
    <property type="molecule type" value="Genomic_DNA"/>
</dbReference>
<dbReference type="PANTHER" id="PTHR16943">
    <property type="entry name" value="2-METHYLCITRATE DEHYDRATASE-RELATED"/>
    <property type="match status" value="1"/>
</dbReference>
<dbReference type="Gene3D" id="1.10.4100.10">
    <property type="entry name" value="2-methylcitrate dehydratase PrpD"/>
    <property type="match status" value="1"/>
</dbReference>
<proteinExistence type="inferred from homology"/>
<feature type="domain" description="MmgE/PrpD N-terminal" evidence="2">
    <location>
        <begin position="12"/>
        <end position="249"/>
    </location>
</feature>
<dbReference type="GO" id="GO:0016829">
    <property type="term" value="F:lyase activity"/>
    <property type="evidence" value="ECO:0007669"/>
    <property type="project" value="InterPro"/>
</dbReference>
<name>A0A5B2TDL9_9PROT</name>
<sequence>MPASQGSTASSALGAFVANSRWEGIPPSLRHEARRSLLNFLGCALGASSDPAVASAARVMARFSAAGRATVIGRPERLDEMGAAFVNAIAGNLFDYDDTHLETVIHPTAPVAPPLLALAEMNGHTGAALLHAFVLGAEVECRIGTAVSPGHYDRGWHITSTAGVFGAAAGCAKLLGLDAAQTAHALGIAASQSAGIVENLPTAAKNVGMGNAARNGLLAALLAREGYLAAPTAIEGPLGWARAMGDMPDLARITDGLGSQWEFSRNTYKPYPAGIVFHSVIDACLELRARVAPGDIASVTVEGDQLLLDRGDRPIRTERDCRVSIHHAAAVALTKGSAGLEAFSAEALHDPEVEALRRKVRPGLDAGLPRGAARVTLRLADGRELTSLVADARGSAARPLADSELEAKFRKNCARVGRGAEAERWIAEIWNLEAEMEPAGLIRSLGMDGWKVEG</sequence>
<comment type="caution">
    <text evidence="4">The sequence shown here is derived from an EMBL/GenBank/DDBJ whole genome shotgun (WGS) entry which is preliminary data.</text>
</comment>
<dbReference type="InterPro" id="IPR045337">
    <property type="entry name" value="MmgE_PrpD_C"/>
</dbReference>
<dbReference type="InterPro" id="IPR042183">
    <property type="entry name" value="MmgE/PrpD_sf_1"/>
</dbReference>
<evidence type="ECO:0000313" key="5">
    <source>
        <dbReference type="Proteomes" id="UP000322110"/>
    </source>
</evidence>
<evidence type="ECO:0000313" key="4">
    <source>
        <dbReference type="EMBL" id="KAA2212582.1"/>
    </source>
</evidence>
<organism evidence="4 5">
    <name type="scientific">Teichococcus oryzae</name>
    <dbReference type="NCBI Taxonomy" id="1608942"/>
    <lineage>
        <taxon>Bacteria</taxon>
        <taxon>Pseudomonadati</taxon>
        <taxon>Pseudomonadota</taxon>
        <taxon>Alphaproteobacteria</taxon>
        <taxon>Acetobacterales</taxon>
        <taxon>Roseomonadaceae</taxon>
        <taxon>Roseomonas</taxon>
    </lineage>
</organism>